<keyword evidence="2" id="KW-1185">Reference proteome</keyword>
<reference evidence="1 2" key="1">
    <citation type="journal article" date="2006" name="Int. J. Syst. Evol. Microbiol.">
        <title>Costertonia aggregata gen. nov., sp. nov., a mesophilic marine bacterium of the family Flavobacteriaceae, isolated from a mature biofilm.</title>
        <authorList>
            <person name="Kwon K.K."/>
            <person name="Lee Y.K."/>
            <person name="Lee H.K."/>
        </authorList>
    </citation>
    <scope>NUCLEOTIDE SEQUENCE [LARGE SCALE GENOMIC DNA]</scope>
    <source>
        <strain evidence="1 2">KCCM 42265</strain>
    </source>
</reference>
<dbReference type="KEGG" id="cagg:HYG79_05600"/>
<proteinExistence type="predicted"/>
<dbReference type="AlphaFoldDB" id="A0A7H9AN46"/>
<dbReference type="Proteomes" id="UP000509302">
    <property type="component" value="Chromosome"/>
</dbReference>
<gene>
    <name evidence="1" type="ORF">HYG79_05600</name>
</gene>
<sequence>MKYIFFLLMFLLTVPDVRSQNNDTQAAVFNIASGGFIGGVGAVINKKRDEKTLKVFGKGFYQGALGGYLVFESKRLISNLAATGNYNYGWPSKILNSAGNSIVVNAASNRNFWEKWQLNFGFNYMEYDFKSEKKFKYRVMPFALVSVAEGFARGSLDLDRSLALGQFVFRSNEDNPDYLGQAFANTLKYVPNRELTTAEVLTHEMIHVYQYQGTFGFNSYLDKPVQKLKDDKKWFKIYSSIFYTDFNYIVNTGFNVFDTIFSIPVEQQIDEKEAFYYQFRNNYD</sequence>
<evidence type="ECO:0000313" key="1">
    <source>
        <dbReference type="EMBL" id="QLG44847.1"/>
    </source>
</evidence>
<dbReference type="EMBL" id="CP058595">
    <property type="protein sequence ID" value="QLG44847.1"/>
    <property type="molecule type" value="Genomic_DNA"/>
</dbReference>
<accession>A0A7H9AN46</accession>
<dbReference type="RefSeq" id="WP_179241137.1">
    <property type="nucleotide sequence ID" value="NZ_CP058595.1"/>
</dbReference>
<organism evidence="1 2">
    <name type="scientific">Costertonia aggregata</name>
    <dbReference type="NCBI Taxonomy" id="343403"/>
    <lineage>
        <taxon>Bacteria</taxon>
        <taxon>Pseudomonadati</taxon>
        <taxon>Bacteroidota</taxon>
        <taxon>Flavobacteriia</taxon>
        <taxon>Flavobacteriales</taxon>
        <taxon>Flavobacteriaceae</taxon>
        <taxon>Costertonia</taxon>
    </lineage>
</organism>
<evidence type="ECO:0000313" key="2">
    <source>
        <dbReference type="Proteomes" id="UP000509302"/>
    </source>
</evidence>
<protein>
    <submittedName>
        <fullName evidence="1">Uncharacterized protein</fullName>
    </submittedName>
</protein>
<name>A0A7H9AN46_9FLAO</name>